<dbReference type="Proteomes" id="UP000001114">
    <property type="component" value="Chromosome"/>
</dbReference>
<dbReference type="KEGG" id="asu:Asuc_1011"/>
<dbReference type="eggNOG" id="ENOG5030S07">
    <property type="taxonomic scope" value="Bacteria"/>
</dbReference>
<dbReference type="EMBL" id="CP000746">
    <property type="protein sequence ID" value="ABR74377.1"/>
    <property type="molecule type" value="Genomic_DNA"/>
</dbReference>
<reference evidence="2" key="1">
    <citation type="journal article" date="2010" name="BMC Genomics">
        <title>A genomic perspective on the potential of Actinobacillus succinogenes for industrial succinate production.</title>
        <authorList>
            <person name="McKinlay J.B."/>
            <person name="Laivenieks M."/>
            <person name="Schindler B.D."/>
            <person name="McKinlay A.A."/>
            <person name="Siddaramappa S."/>
            <person name="Challacombe J.F."/>
            <person name="Lowry S.R."/>
            <person name="Clum A."/>
            <person name="Lapidus A.L."/>
            <person name="Burkhart K.B."/>
            <person name="Harkins V."/>
            <person name="Vieille C."/>
        </authorList>
    </citation>
    <scope>NUCLEOTIDE SEQUENCE [LARGE SCALE GENOMIC DNA]</scope>
    <source>
        <strain evidence="2">ATCC 55618 / DSM 22257 / CCUG 43843 / 130Z</strain>
    </source>
</reference>
<dbReference type="CDD" id="cd13445">
    <property type="entry name" value="CDI_inhibitor_EC869_like"/>
    <property type="match status" value="1"/>
</dbReference>
<dbReference type="HOGENOM" id="CLU_133790_0_0_6"/>
<accession>A6VN30</accession>
<dbReference type="AlphaFoldDB" id="A6VN30"/>
<dbReference type="Gene3D" id="3.40.1590.10">
    <property type="entry name" value="NMB0488-like"/>
    <property type="match status" value="1"/>
</dbReference>
<keyword evidence="2" id="KW-1185">Reference proteome</keyword>
<sequence length="169" mass="19348">MLQKQIFIEKTGKYISISSYWIGRISLLNTKQNLKYLAPDVSFSDFGVEIRKKLSESKIISEEFFIYHFNDDAGLSLFNKNEEKKIMLSYGYKSVKAICKDAVYLTVSVIDNNLIIRPTHQDGLGTFTSVKDNVGNSVEFRYSINLSDEELGKAVMDAFKHCTSIYKKK</sequence>
<evidence type="ECO:0008006" key="3">
    <source>
        <dbReference type="Google" id="ProtNLM"/>
    </source>
</evidence>
<dbReference type="Pfam" id="PF07262">
    <property type="entry name" value="CdiI"/>
    <property type="match status" value="1"/>
</dbReference>
<proteinExistence type="predicted"/>
<gene>
    <name evidence="1" type="ordered locus">Asuc_1011</name>
</gene>
<organism evidence="1 2">
    <name type="scientific">Actinobacillus succinogenes (strain ATCC 55618 / DSM 22257 / CCUG 43843 / 130Z)</name>
    <dbReference type="NCBI Taxonomy" id="339671"/>
    <lineage>
        <taxon>Bacteria</taxon>
        <taxon>Pseudomonadati</taxon>
        <taxon>Pseudomonadota</taxon>
        <taxon>Gammaproteobacteria</taxon>
        <taxon>Pasteurellales</taxon>
        <taxon>Pasteurellaceae</taxon>
        <taxon>Actinobacillus</taxon>
    </lineage>
</organism>
<dbReference type="STRING" id="339671.Asuc_1011"/>
<protein>
    <recommendedName>
        <fullName evidence="3">DUF1436 domain-containing protein</fullName>
    </recommendedName>
</protein>
<dbReference type="InterPro" id="IPR009888">
    <property type="entry name" value="CdiI_Proteobact"/>
</dbReference>
<evidence type="ECO:0000313" key="2">
    <source>
        <dbReference type="Proteomes" id="UP000001114"/>
    </source>
</evidence>
<dbReference type="RefSeq" id="WP_012072754.1">
    <property type="nucleotide sequence ID" value="NC_009655.1"/>
</dbReference>
<dbReference type="OrthoDB" id="5677918at2"/>
<evidence type="ECO:0000313" key="1">
    <source>
        <dbReference type="EMBL" id="ABR74377.1"/>
    </source>
</evidence>
<dbReference type="InterPro" id="IPR037891">
    <property type="entry name" value="Cdil-like_sf"/>
</dbReference>
<name>A6VN30_ACTSZ</name>
<dbReference type="SUPFAM" id="SSF160207">
    <property type="entry name" value="NMB0488-like"/>
    <property type="match status" value="1"/>
</dbReference>